<protein>
    <recommendedName>
        <fullName evidence="4">Glycine zipper family protein</fullName>
    </recommendedName>
</protein>
<feature type="signal peptide" evidence="1">
    <location>
        <begin position="1"/>
        <end position="20"/>
    </location>
</feature>
<dbReference type="AlphaFoldDB" id="A0A315ELB7"/>
<keyword evidence="3" id="KW-1185">Reference proteome</keyword>
<proteinExistence type="predicted"/>
<keyword evidence="1" id="KW-0732">Signal</keyword>
<accession>A0A315ELB7</accession>
<dbReference type="PROSITE" id="PS51257">
    <property type="entry name" value="PROKAR_LIPOPROTEIN"/>
    <property type="match status" value="1"/>
</dbReference>
<reference evidence="2 3" key="1">
    <citation type="submission" date="2017-04" db="EMBL/GenBank/DDBJ databases">
        <title>Unexpected and diverse lifestyles within the genus Limnohabitans.</title>
        <authorList>
            <person name="Kasalicky V."/>
            <person name="Mehrshad M."/>
            <person name="Andrei S.-A."/>
            <person name="Salcher M."/>
            <person name="Kratochvilova H."/>
            <person name="Simek K."/>
            <person name="Ghai R."/>
        </authorList>
    </citation>
    <scope>NUCLEOTIDE SEQUENCE [LARGE SCALE GENOMIC DNA]</scope>
    <source>
        <strain evidence="2 3">MWH-C5</strain>
    </source>
</reference>
<evidence type="ECO:0008006" key="4">
    <source>
        <dbReference type="Google" id="ProtNLM"/>
    </source>
</evidence>
<organism evidence="2 3">
    <name type="scientific">Limnohabitans curvus</name>
    <dbReference type="NCBI Taxonomy" id="323423"/>
    <lineage>
        <taxon>Bacteria</taxon>
        <taxon>Pseudomonadati</taxon>
        <taxon>Pseudomonadota</taxon>
        <taxon>Betaproteobacteria</taxon>
        <taxon>Burkholderiales</taxon>
        <taxon>Comamonadaceae</taxon>
        <taxon>Limnohabitans</taxon>
    </lineage>
</organism>
<evidence type="ECO:0000313" key="3">
    <source>
        <dbReference type="Proteomes" id="UP000251341"/>
    </source>
</evidence>
<dbReference type="RefSeq" id="WP_108357937.1">
    <property type="nucleotide sequence ID" value="NZ_NESP01000001.1"/>
</dbReference>
<gene>
    <name evidence="2" type="ORF">B9Z44_03225</name>
</gene>
<evidence type="ECO:0000256" key="1">
    <source>
        <dbReference type="SAM" id="SignalP"/>
    </source>
</evidence>
<dbReference type="EMBL" id="NESP01000001">
    <property type="protein sequence ID" value="PUE58696.1"/>
    <property type="molecule type" value="Genomic_DNA"/>
</dbReference>
<dbReference type="Proteomes" id="UP000251341">
    <property type="component" value="Unassembled WGS sequence"/>
</dbReference>
<evidence type="ECO:0000313" key="2">
    <source>
        <dbReference type="EMBL" id="PUE58696.1"/>
    </source>
</evidence>
<comment type="caution">
    <text evidence="2">The sequence shown here is derived from an EMBL/GenBank/DDBJ whole genome shotgun (WGS) entry which is preliminary data.</text>
</comment>
<sequence>MKYHASPLLFCIAAVLAGCATPLAKPAFYPNAHYQYVGPAQAQADTQACANLAQQSDVGAVNKVDAGRAAAAGAAGVGTAGVVGSLLSGHKPDLKNIAAGAAAIGAGGAAATAAGQSVGGSSLYRQFVQQCLAERGYQVIGWH</sequence>
<name>A0A315ELB7_9BURK</name>
<feature type="chain" id="PRO_5016404153" description="Glycine zipper family protein" evidence="1">
    <location>
        <begin position="21"/>
        <end position="143"/>
    </location>
</feature>